<dbReference type="GO" id="GO:0030896">
    <property type="term" value="C:checkpoint clamp complex"/>
    <property type="evidence" value="ECO:0007669"/>
    <property type="project" value="InterPro"/>
</dbReference>
<dbReference type="EMBL" id="CAJOAZ010000136">
    <property type="protein sequence ID" value="CAF3547708.1"/>
    <property type="molecule type" value="Genomic_DNA"/>
</dbReference>
<dbReference type="GO" id="GO:0033314">
    <property type="term" value="P:mitotic DNA replication checkpoint signaling"/>
    <property type="evidence" value="ECO:0007669"/>
    <property type="project" value="TreeGrafter"/>
</dbReference>
<dbReference type="EMBL" id="CAJOBB010001701">
    <property type="protein sequence ID" value="CAF3892537.1"/>
    <property type="molecule type" value="Genomic_DNA"/>
</dbReference>
<dbReference type="PIRSF" id="PIRSF011312">
    <property type="entry name" value="Cell_cycle_HUS1"/>
    <property type="match status" value="1"/>
</dbReference>
<keyword evidence="3" id="KW-0539">Nucleus</keyword>
<dbReference type="Proteomes" id="UP000663868">
    <property type="component" value="Unassembled WGS sequence"/>
</dbReference>
<dbReference type="OrthoDB" id="10063861at2759"/>
<dbReference type="EMBL" id="CAJNOG010000019">
    <property type="protein sequence ID" value="CAF0769693.1"/>
    <property type="molecule type" value="Genomic_DNA"/>
</dbReference>
<proteinExistence type="inferred from homology"/>
<dbReference type="Proteomes" id="UP000663832">
    <property type="component" value="Unassembled WGS sequence"/>
</dbReference>
<dbReference type="GO" id="GO:0044778">
    <property type="term" value="P:meiotic DNA integrity checkpoint signaling"/>
    <property type="evidence" value="ECO:0007669"/>
    <property type="project" value="TreeGrafter"/>
</dbReference>
<reference evidence="8" key="1">
    <citation type="submission" date="2021-02" db="EMBL/GenBank/DDBJ databases">
        <authorList>
            <person name="Nowell W R."/>
        </authorList>
    </citation>
    <scope>NUCLEOTIDE SEQUENCE</scope>
</reference>
<dbReference type="Proteomes" id="UP000663844">
    <property type="component" value="Unassembled WGS sequence"/>
</dbReference>
<dbReference type="GO" id="GO:0035861">
    <property type="term" value="C:site of double-strand break"/>
    <property type="evidence" value="ECO:0007669"/>
    <property type="project" value="TreeGrafter"/>
</dbReference>
<dbReference type="GO" id="GO:0006289">
    <property type="term" value="P:nucleotide-excision repair"/>
    <property type="evidence" value="ECO:0007669"/>
    <property type="project" value="TreeGrafter"/>
</dbReference>
<evidence type="ECO:0000313" key="8">
    <source>
        <dbReference type="EMBL" id="CAF0772336.1"/>
    </source>
</evidence>
<evidence type="ECO:0000313" key="5">
    <source>
        <dbReference type="EMBL" id="CAF0760759.1"/>
    </source>
</evidence>
<comment type="subcellular location">
    <subcellularLocation>
        <location evidence="1">Nucleus</location>
    </subcellularLocation>
</comment>
<organism evidence="8 14">
    <name type="scientific">Adineta steineri</name>
    <dbReference type="NCBI Taxonomy" id="433720"/>
    <lineage>
        <taxon>Eukaryota</taxon>
        <taxon>Metazoa</taxon>
        <taxon>Spiralia</taxon>
        <taxon>Gnathifera</taxon>
        <taxon>Rotifera</taxon>
        <taxon>Eurotatoria</taxon>
        <taxon>Bdelloidea</taxon>
        <taxon>Adinetida</taxon>
        <taxon>Adinetidae</taxon>
        <taxon>Adineta</taxon>
    </lineage>
</organism>
<dbReference type="EMBL" id="CAJNOI010000007">
    <property type="protein sequence ID" value="CAF0760759.1"/>
    <property type="molecule type" value="Genomic_DNA"/>
</dbReference>
<evidence type="ECO:0000256" key="1">
    <source>
        <dbReference type="ARBA" id="ARBA00004123"/>
    </source>
</evidence>
<dbReference type="EMBL" id="CAJNOM010000008">
    <property type="protein sequence ID" value="CAF0769467.1"/>
    <property type="molecule type" value="Genomic_DNA"/>
</dbReference>
<dbReference type="AlphaFoldDB" id="A0A813QUS1"/>
<evidence type="ECO:0000313" key="10">
    <source>
        <dbReference type="EMBL" id="CAF3547708.1"/>
    </source>
</evidence>
<dbReference type="Proteomes" id="UP000663860">
    <property type="component" value="Unassembled WGS sequence"/>
</dbReference>
<dbReference type="GO" id="GO:0005730">
    <property type="term" value="C:nucleolus"/>
    <property type="evidence" value="ECO:0007669"/>
    <property type="project" value="InterPro"/>
</dbReference>
<evidence type="ECO:0000313" key="7">
    <source>
        <dbReference type="EMBL" id="CAF0769693.1"/>
    </source>
</evidence>
<dbReference type="GO" id="GO:0031573">
    <property type="term" value="P:mitotic intra-S DNA damage checkpoint signaling"/>
    <property type="evidence" value="ECO:0007669"/>
    <property type="project" value="TreeGrafter"/>
</dbReference>
<evidence type="ECO:0000256" key="2">
    <source>
        <dbReference type="ARBA" id="ARBA00005563"/>
    </source>
</evidence>
<accession>A0A813QUS1</accession>
<dbReference type="InterPro" id="IPR016580">
    <property type="entry name" value="HUS1"/>
</dbReference>
<evidence type="ECO:0000313" key="12">
    <source>
        <dbReference type="EMBL" id="CAF4010143.1"/>
    </source>
</evidence>
<dbReference type="Proteomes" id="UP000663845">
    <property type="component" value="Unassembled WGS sequence"/>
</dbReference>
<keyword evidence="13" id="KW-1185">Reference proteome</keyword>
<dbReference type="GO" id="GO:0000724">
    <property type="term" value="P:double-strand break repair via homologous recombination"/>
    <property type="evidence" value="ECO:0007669"/>
    <property type="project" value="TreeGrafter"/>
</dbReference>
<protein>
    <submittedName>
        <fullName evidence="8">Uncharacterized protein</fullName>
    </submittedName>
</protein>
<evidence type="ECO:0000313" key="13">
    <source>
        <dbReference type="Proteomes" id="UP000663832"/>
    </source>
</evidence>
<dbReference type="EMBL" id="CAJNON010000012">
    <property type="protein sequence ID" value="CAF0772336.1"/>
    <property type="molecule type" value="Genomic_DNA"/>
</dbReference>
<dbReference type="Pfam" id="PF04005">
    <property type="entry name" value="Hus1"/>
    <property type="match status" value="1"/>
</dbReference>
<dbReference type="EMBL" id="CAJNOM010000019">
    <property type="protein sequence ID" value="CAF0814714.1"/>
    <property type="molecule type" value="Genomic_DNA"/>
</dbReference>
<comment type="caution">
    <text evidence="8">The sequence shown here is derived from an EMBL/GenBank/DDBJ whole genome shotgun (WGS) entry which is preliminary data.</text>
</comment>
<dbReference type="PANTHER" id="PTHR12900:SF0">
    <property type="entry name" value="CHECKPOINT PROTEIN"/>
    <property type="match status" value="1"/>
</dbReference>
<evidence type="ECO:0000256" key="3">
    <source>
        <dbReference type="ARBA" id="ARBA00023242"/>
    </source>
</evidence>
<comment type="similarity">
    <text evidence="2">Belongs to the HUS1 family.</text>
</comment>
<dbReference type="GO" id="GO:0000723">
    <property type="term" value="P:telomere maintenance"/>
    <property type="evidence" value="ECO:0007669"/>
    <property type="project" value="TreeGrafter"/>
</dbReference>
<evidence type="ECO:0000313" key="14">
    <source>
        <dbReference type="Proteomes" id="UP000663891"/>
    </source>
</evidence>
<name>A0A813QUS1_9BILA</name>
<dbReference type="PANTHER" id="PTHR12900">
    <property type="entry name" value="MITOTIC AND DNA DAMAGE CHECKPOINT PROTEIN HUS1"/>
    <property type="match status" value="1"/>
</dbReference>
<dbReference type="Proteomes" id="UP000663877">
    <property type="component" value="Unassembled WGS sequence"/>
</dbReference>
<dbReference type="EMBL" id="CAJOAY010003227">
    <property type="protein sequence ID" value="CAF4010143.1"/>
    <property type="molecule type" value="Genomic_DNA"/>
</dbReference>
<dbReference type="Proteomes" id="UP000663891">
    <property type="component" value="Unassembled WGS sequence"/>
</dbReference>
<evidence type="ECO:0000313" key="4">
    <source>
        <dbReference type="EMBL" id="CAF0717422.1"/>
    </source>
</evidence>
<evidence type="ECO:0000313" key="11">
    <source>
        <dbReference type="EMBL" id="CAF3892537.1"/>
    </source>
</evidence>
<dbReference type="Gene3D" id="3.70.10.10">
    <property type="match status" value="1"/>
</dbReference>
<gene>
    <name evidence="5" type="ORF">BJG266_LOCUS2989</name>
    <name evidence="4" type="ORF">IZO911_LOCUS1336</name>
    <name evidence="7" type="ORF">JYZ213_LOCUS3544</name>
    <name evidence="11" type="ORF">KXQ929_LOCUS22363</name>
    <name evidence="12" type="ORF">OKA104_LOCUS30316</name>
    <name evidence="10" type="ORF">OXD698_LOCUS3767</name>
    <name evidence="6" type="ORF">QVE165_LOCUS2519</name>
    <name evidence="9" type="ORF">QVE165_LOCUS4931</name>
    <name evidence="8" type="ORF">VCS650_LOCUS2443</name>
</gene>
<dbReference type="EMBL" id="CAJNOE010000006">
    <property type="protein sequence ID" value="CAF0717422.1"/>
    <property type="molecule type" value="Genomic_DNA"/>
</dbReference>
<dbReference type="InterPro" id="IPR007150">
    <property type="entry name" value="HUS1/Mec3"/>
</dbReference>
<dbReference type="Proteomes" id="UP000663881">
    <property type="component" value="Unassembled WGS sequence"/>
</dbReference>
<evidence type="ECO:0000313" key="9">
    <source>
        <dbReference type="EMBL" id="CAF0814714.1"/>
    </source>
</evidence>
<sequence length="144" mass="16412">MKFRAKLHNSTTINKFTKIITGVSKMAKSGVLRLTPDKLFLILGDKSFGGGVSLWIELDPVRFFDDYIMDGLSPLANEIYIEIMFEELVRALKPAQAARLLKLRLIKKHNNPCLSIDTEVISSSMTERQFTCDIPIHLLAHKHW</sequence>
<evidence type="ECO:0000313" key="6">
    <source>
        <dbReference type="EMBL" id="CAF0769467.1"/>
    </source>
</evidence>